<dbReference type="InterPro" id="IPR054352">
    <property type="entry name" value="ACT_Aspartokinase"/>
</dbReference>
<organism evidence="6 7">
    <name type="scientific">candidate division CSSED10-310 bacterium</name>
    <dbReference type="NCBI Taxonomy" id="2855610"/>
    <lineage>
        <taxon>Bacteria</taxon>
        <taxon>Bacteria division CSSED10-310</taxon>
    </lineage>
</organism>
<reference evidence="6 7" key="1">
    <citation type="submission" date="2024-09" db="EMBL/GenBank/DDBJ databases">
        <title>Laminarin stimulates single cell rates of sulfate reduction while oxygen inhibits transcriptomic activity in coastal marine sediment.</title>
        <authorList>
            <person name="Lindsay M."/>
            <person name="Orcutt B."/>
            <person name="Emerson D."/>
            <person name="Stepanauskas R."/>
            <person name="D'Angelo T."/>
        </authorList>
    </citation>
    <scope>NUCLEOTIDE SEQUENCE [LARGE SCALE GENOMIC DNA]</scope>
    <source>
        <strain evidence="6">SAG AM-311-K15</strain>
    </source>
</reference>
<gene>
    <name evidence="6" type="ORF">ACFL27_28770</name>
</gene>
<dbReference type="Gene3D" id="3.30.2130.10">
    <property type="entry name" value="VC0802-like"/>
    <property type="match status" value="1"/>
</dbReference>
<comment type="caution">
    <text evidence="6">The sequence shown here is derived from an EMBL/GenBank/DDBJ whole genome shotgun (WGS) entry which is preliminary data.</text>
</comment>
<evidence type="ECO:0000256" key="3">
    <source>
        <dbReference type="ARBA" id="ARBA00022777"/>
    </source>
</evidence>
<dbReference type="InterPro" id="IPR045865">
    <property type="entry name" value="ACT-like_dom_sf"/>
</dbReference>
<dbReference type="Pfam" id="PF22468">
    <property type="entry name" value="ACT_9"/>
    <property type="match status" value="1"/>
</dbReference>
<evidence type="ECO:0000313" key="7">
    <source>
        <dbReference type="Proteomes" id="UP001594351"/>
    </source>
</evidence>
<keyword evidence="3" id="KW-0808">Transferase</keyword>
<evidence type="ECO:0000256" key="4">
    <source>
        <dbReference type="ARBA" id="ARBA00022840"/>
    </source>
</evidence>
<dbReference type="Proteomes" id="UP001594351">
    <property type="component" value="Unassembled WGS sequence"/>
</dbReference>
<evidence type="ECO:0000259" key="5">
    <source>
        <dbReference type="Pfam" id="PF22468"/>
    </source>
</evidence>
<name>A0ABV6Z6X1_UNCC1</name>
<dbReference type="SUPFAM" id="SSF55021">
    <property type="entry name" value="ACT-like"/>
    <property type="match status" value="1"/>
</dbReference>
<keyword evidence="3" id="KW-0418">Kinase</keyword>
<sequence length="168" mass="18826">MDLNYTNSKSMEEVTIEEVMKFDDFALIWLKNFPVGHGDIVLLLTTLAEQAININQLLQVTDRQGLGQLIFTVPSGGLAAVLVIVERFCHSMPAVKYGYSQDITRIVLTGSGIRTHSQVAAEILDLLENDDIRMHMIGSSEISLSIYVDREQAEETVNLLRQRFINAD</sequence>
<evidence type="ECO:0000256" key="1">
    <source>
        <dbReference type="ARBA" id="ARBA00013059"/>
    </source>
</evidence>
<protein>
    <recommendedName>
        <fullName evidence="1">aspartate kinase</fullName>
        <ecNumber evidence="1">2.7.2.4</ecNumber>
    </recommendedName>
</protein>
<dbReference type="EMBL" id="JBHPBY010000761">
    <property type="protein sequence ID" value="MFC1854196.1"/>
    <property type="molecule type" value="Genomic_DNA"/>
</dbReference>
<keyword evidence="2" id="KW-0547">Nucleotide-binding</keyword>
<keyword evidence="4" id="KW-0067">ATP-binding</keyword>
<accession>A0ABV6Z6X1</accession>
<evidence type="ECO:0000313" key="6">
    <source>
        <dbReference type="EMBL" id="MFC1854196.1"/>
    </source>
</evidence>
<evidence type="ECO:0000256" key="2">
    <source>
        <dbReference type="ARBA" id="ARBA00022741"/>
    </source>
</evidence>
<keyword evidence="7" id="KW-1185">Reference proteome</keyword>
<proteinExistence type="predicted"/>
<dbReference type="EC" id="2.7.2.4" evidence="1"/>
<feature type="domain" description="Aspartokinase ACT" evidence="5">
    <location>
        <begin position="106"/>
        <end position="164"/>
    </location>
</feature>